<evidence type="ECO:0000313" key="2">
    <source>
        <dbReference type="Proteomes" id="UP000095281"/>
    </source>
</evidence>
<sequence length="237" mass="27447">MNINCPEDDWGCVPDDELFFNAGPTQPFDTLMRQFIADVTKIGGNYKEELRDDYEDNVEEEEEEDEMSHSFNFQTKDVVDGLLPLRIESDDEIIVKDIADNKEENKSLIQAKKSTGILKKIKNSDDSINPKRVTFEIERFVASNVADRNEKLTAQQRLIQKLGGKPAKNPSINYKILKKKREELKEKKNENEDLFKFGENKMRGIKRKKGNKNTIKGKKNNKKIMKGKVKNQKRAKH</sequence>
<keyword evidence="2" id="KW-1185">Reference proteome</keyword>
<evidence type="ECO:0000256" key="1">
    <source>
        <dbReference type="SAM" id="MobiDB-lite"/>
    </source>
</evidence>
<dbReference type="Pfam" id="PF15375">
    <property type="entry name" value="FSAF1"/>
    <property type="match status" value="1"/>
</dbReference>
<dbReference type="AlphaFoldDB" id="A0A1I8AXU8"/>
<feature type="region of interest" description="Disordered" evidence="1">
    <location>
        <begin position="199"/>
        <end position="237"/>
    </location>
</feature>
<evidence type="ECO:0000313" key="3">
    <source>
        <dbReference type="WBParaSite" id="MhA1_Contig100.frz3.gene19"/>
    </source>
</evidence>
<protein>
    <submittedName>
        <fullName evidence="3">Uncharacterized protein</fullName>
    </submittedName>
</protein>
<organism evidence="2 3">
    <name type="scientific">Meloidogyne hapla</name>
    <name type="common">Root-knot nematode worm</name>
    <dbReference type="NCBI Taxonomy" id="6305"/>
    <lineage>
        <taxon>Eukaryota</taxon>
        <taxon>Metazoa</taxon>
        <taxon>Ecdysozoa</taxon>
        <taxon>Nematoda</taxon>
        <taxon>Chromadorea</taxon>
        <taxon>Rhabditida</taxon>
        <taxon>Tylenchina</taxon>
        <taxon>Tylenchomorpha</taxon>
        <taxon>Tylenchoidea</taxon>
        <taxon>Meloidogynidae</taxon>
        <taxon>Meloidogyninae</taxon>
        <taxon>Meloidogyne</taxon>
    </lineage>
</organism>
<reference evidence="3" key="1">
    <citation type="submission" date="2016-11" db="UniProtKB">
        <authorList>
            <consortium name="WormBaseParasite"/>
        </authorList>
    </citation>
    <scope>IDENTIFICATION</scope>
</reference>
<feature type="compositionally biased region" description="Basic residues" evidence="1">
    <location>
        <begin position="203"/>
        <end position="237"/>
    </location>
</feature>
<name>A0A1I8AXU8_MELHA</name>
<accession>A0A1I8AXU8</accession>
<proteinExistence type="predicted"/>
<dbReference type="WBParaSite" id="MhA1_Contig100.frz3.gene19">
    <property type="protein sequence ID" value="MhA1_Contig100.frz3.gene19"/>
    <property type="gene ID" value="MhA1_Contig100.frz3.gene19"/>
</dbReference>
<dbReference type="Proteomes" id="UP000095281">
    <property type="component" value="Unplaced"/>
</dbReference>
<dbReference type="InterPro" id="IPR027973">
    <property type="entry name" value="FSAF1-like"/>
</dbReference>